<sequence length="86" mass="10090">MAKTQYEIEHEYAWIDLPELLELSGEQRARDMLESIEVSAFPHMSDSQTREAILQRHRDRLPKPPPTPPKSAQEQYEALRARMMGR</sequence>
<evidence type="ECO:0000313" key="3">
    <source>
        <dbReference type="Proteomes" id="UP000245202"/>
    </source>
</evidence>
<evidence type="ECO:0000256" key="1">
    <source>
        <dbReference type="SAM" id="MobiDB-lite"/>
    </source>
</evidence>
<keyword evidence="3" id="KW-1185">Reference proteome</keyword>
<proteinExistence type="predicted"/>
<name>A0A2R5F1C9_9BACL</name>
<reference evidence="2 3" key="1">
    <citation type="submission" date="2017-08" db="EMBL/GenBank/DDBJ databases">
        <title>Substantial Increase in Enzyme Production by Combined Drug-Resistance Mutations in Paenibacillus agaridevorans.</title>
        <authorList>
            <person name="Tanaka Y."/>
            <person name="Funane K."/>
            <person name="Hosaka T."/>
            <person name="Shiwa Y."/>
            <person name="Fujita N."/>
            <person name="Miyazaki T."/>
            <person name="Yoshikawa H."/>
            <person name="Murakami K."/>
            <person name="Kasahara K."/>
            <person name="Inaoka T."/>
            <person name="Hiraga Y."/>
            <person name="Ochi K."/>
        </authorList>
    </citation>
    <scope>NUCLEOTIDE SEQUENCE [LARGE SCALE GENOMIC DNA]</scope>
    <source>
        <strain evidence="2 3">T-3040</strain>
    </source>
</reference>
<dbReference type="Proteomes" id="UP000245202">
    <property type="component" value="Unassembled WGS sequence"/>
</dbReference>
<protein>
    <submittedName>
        <fullName evidence="2">Uncharacterized protein</fullName>
    </submittedName>
</protein>
<accession>A0A2R5F1C9</accession>
<evidence type="ECO:0000313" key="2">
    <source>
        <dbReference type="EMBL" id="GBG09514.1"/>
    </source>
</evidence>
<feature type="region of interest" description="Disordered" evidence="1">
    <location>
        <begin position="43"/>
        <end position="75"/>
    </location>
</feature>
<gene>
    <name evidence="2" type="ORF">PAT3040_04164</name>
</gene>
<dbReference type="EMBL" id="BDQX01000231">
    <property type="protein sequence ID" value="GBG09514.1"/>
    <property type="molecule type" value="Genomic_DNA"/>
</dbReference>
<organism evidence="2 3">
    <name type="scientific">Paenibacillus agaridevorans</name>
    <dbReference type="NCBI Taxonomy" id="171404"/>
    <lineage>
        <taxon>Bacteria</taxon>
        <taxon>Bacillati</taxon>
        <taxon>Bacillota</taxon>
        <taxon>Bacilli</taxon>
        <taxon>Bacillales</taxon>
        <taxon>Paenibacillaceae</taxon>
        <taxon>Paenibacillus</taxon>
    </lineage>
</organism>
<dbReference type="AlphaFoldDB" id="A0A2R5F1C9"/>
<comment type="caution">
    <text evidence="2">The sequence shown here is derived from an EMBL/GenBank/DDBJ whole genome shotgun (WGS) entry which is preliminary data.</text>
</comment>